<dbReference type="InterPro" id="IPR000390">
    <property type="entry name" value="Small_drug/metabolite_transptr"/>
</dbReference>
<dbReference type="Proteomes" id="UP000030643">
    <property type="component" value="Unassembled WGS sequence"/>
</dbReference>
<evidence type="ECO:0000256" key="2">
    <source>
        <dbReference type="ARBA" id="ARBA00022475"/>
    </source>
</evidence>
<evidence type="ECO:0000256" key="1">
    <source>
        <dbReference type="ARBA" id="ARBA00004651"/>
    </source>
</evidence>
<evidence type="ECO:0000256" key="6">
    <source>
        <dbReference type="RuleBase" id="RU003942"/>
    </source>
</evidence>
<comment type="similarity">
    <text evidence="6">Belongs to the drug/metabolite transporter (DMT) superfamily. Small multidrug resistance (SMR) (TC 2.A.7.1) family.</text>
</comment>
<feature type="transmembrane region" description="Helical" evidence="7">
    <location>
        <begin position="58"/>
        <end position="80"/>
    </location>
</feature>
<protein>
    <submittedName>
        <fullName evidence="8">Multidrug resistance protein SMR</fullName>
    </submittedName>
</protein>
<keyword evidence="2" id="KW-1003">Cell membrane</keyword>
<keyword evidence="4 7" id="KW-1133">Transmembrane helix</keyword>
<dbReference type="GO" id="GO:0005886">
    <property type="term" value="C:plasma membrane"/>
    <property type="evidence" value="ECO:0007669"/>
    <property type="project" value="UniProtKB-SubCell"/>
</dbReference>
<dbReference type="GO" id="GO:0022857">
    <property type="term" value="F:transmembrane transporter activity"/>
    <property type="evidence" value="ECO:0007669"/>
    <property type="project" value="InterPro"/>
</dbReference>
<dbReference type="EMBL" id="DF820485">
    <property type="protein sequence ID" value="GAK30356.1"/>
    <property type="molecule type" value="Genomic_DNA"/>
</dbReference>
<dbReference type="SUPFAM" id="SSF103481">
    <property type="entry name" value="Multidrug resistance efflux transporter EmrE"/>
    <property type="match status" value="1"/>
</dbReference>
<keyword evidence="9" id="KW-1185">Reference proteome</keyword>
<evidence type="ECO:0000313" key="8">
    <source>
        <dbReference type="EMBL" id="GAK30356.1"/>
    </source>
</evidence>
<dbReference type="Gene3D" id="1.10.3730.20">
    <property type="match status" value="1"/>
</dbReference>
<evidence type="ECO:0000256" key="4">
    <source>
        <dbReference type="ARBA" id="ARBA00022989"/>
    </source>
</evidence>
<proteinExistence type="inferred from homology"/>
<sequence>MSIIKNPWFKILLAIIFEDGWVVGIKHANSLVTWGLTLLALGLSFLLFMLASEKLPVGTVYAVFVGLGTAATVITGWLAFGDQLDLPEICFLLILLSGVIGLKFITEEKK</sequence>
<evidence type="ECO:0000256" key="5">
    <source>
        <dbReference type="ARBA" id="ARBA00023136"/>
    </source>
</evidence>
<gene>
    <name evidence="8" type="ORF">WOSG25_021530</name>
</gene>
<accession>A0A069CZ74</accession>
<dbReference type="RefSeq" id="WP_027698472.1">
    <property type="nucleotide sequence ID" value="NZ_DF820485.1"/>
</dbReference>
<reference evidence="9" key="1">
    <citation type="journal article" date="2014" name="Genome Announc.">
        <title>Draft genome sequence of Weissella oryzae SG25T, isolated from fermented rice grains.</title>
        <authorList>
            <person name="Tanizawa Y."/>
            <person name="Fujisawa T."/>
            <person name="Mochizuki T."/>
            <person name="Kaminuma E."/>
            <person name="Suzuki Y."/>
            <person name="Nakamura Y."/>
            <person name="Tohno M."/>
        </authorList>
    </citation>
    <scope>NUCLEOTIDE SEQUENCE [LARGE SCALE GENOMIC DNA]</scope>
    <source>
        <strain evidence="9">DSM 25784 / JCM 18191 / LMG 30913 / SG25</strain>
    </source>
</reference>
<keyword evidence="5 7" id="KW-0472">Membrane</keyword>
<dbReference type="AlphaFoldDB" id="A0A069CZ74"/>
<feature type="transmembrane region" description="Helical" evidence="7">
    <location>
        <begin position="86"/>
        <end position="105"/>
    </location>
</feature>
<dbReference type="STRING" id="1329250.WOSG25_021530"/>
<dbReference type="eggNOG" id="COG2076">
    <property type="taxonomic scope" value="Bacteria"/>
</dbReference>
<dbReference type="InterPro" id="IPR045324">
    <property type="entry name" value="Small_multidrug_res"/>
</dbReference>
<feature type="transmembrane region" description="Helical" evidence="7">
    <location>
        <begin position="31"/>
        <end position="51"/>
    </location>
</feature>
<comment type="subcellular location">
    <subcellularLocation>
        <location evidence="1 6">Cell membrane</location>
        <topology evidence="1 6">Multi-pass membrane protein</topology>
    </subcellularLocation>
</comment>
<evidence type="ECO:0000256" key="7">
    <source>
        <dbReference type="SAM" id="Phobius"/>
    </source>
</evidence>
<keyword evidence="3 6" id="KW-0812">Transmembrane</keyword>
<organism evidence="8 9">
    <name type="scientific">Weissella oryzae (strain DSM 25784 / JCM 18191 / LMG 30913 / SG25)</name>
    <dbReference type="NCBI Taxonomy" id="1329250"/>
    <lineage>
        <taxon>Bacteria</taxon>
        <taxon>Bacillati</taxon>
        <taxon>Bacillota</taxon>
        <taxon>Bacilli</taxon>
        <taxon>Lactobacillales</taxon>
        <taxon>Lactobacillaceae</taxon>
        <taxon>Weissella</taxon>
    </lineage>
</organism>
<evidence type="ECO:0000313" key="9">
    <source>
        <dbReference type="Proteomes" id="UP000030643"/>
    </source>
</evidence>
<name>A0A069CZ74_WEIOS</name>
<dbReference type="Pfam" id="PF00893">
    <property type="entry name" value="Multi_Drug_Res"/>
    <property type="match status" value="1"/>
</dbReference>
<dbReference type="InterPro" id="IPR037185">
    <property type="entry name" value="EmrE-like"/>
</dbReference>
<dbReference type="PANTHER" id="PTHR30561">
    <property type="entry name" value="SMR FAMILY PROTON-DEPENDENT DRUG EFFLUX TRANSPORTER SUGE"/>
    <property type="match status" value="1"/>
</dbReference>
<dbReference type="PANTHER" id="PTHR30561:SF7">
    <property type="entry name" value="GUANIDINIUM EFFLUX SYSTEM SUBUNIT GDNC-RELATED"/>
    <property type="match status" value="1"/>
</dbReference>
<evidence type="ECO:0000256" key="3">
    <source>
        <dbReference type="ARBA" id="ARBA00022692"/>
    </source>
</evidence>